<feature type="region of interest" description="Disordered" evidence="10">
    <location>
        <begin position="3335"/>
        <end position="3360"/>
    </location>
</feature>
<organism evidence="13 14">
    <name type="scientific">Chaetoceros tenuissimus</name>
    <dbReference type="NCBI Taxonomy" id="426638"/>
    <lineage>
        <taxon>Eukaryota</taxon>
        <taxon>Sar</taxon>
        <taxon>Stramenopiles</taxon>
        <taxon>Ochrophyta</taxon>
        <taxon>Bacillariophyta</taxon>
        <taxon>Coscinodiscophyceae</taxon>
        <taxon>Chaetocerotophycidae</taxon>
        <taxon>Chaetocerotales</taxon>
        <taxon>Chaetocerotaceae</taxon>
        <taxon>Chaetoceros</taxon>
    </lineage>
</organism>
<feature type="compositionally biased region" description="Polar residues" evidence="10">
    <location>
        <begin position="57"/>
        <end position="68"/>
    </location>
</feature>
<dbReference type="Gene3D" id="2.60.120.260">
    <property type="entry name" value="Galactose-binding domain-like"/>
    <property type="match status" value="1"/>
</dbReference>
<feature type="region of interest" description="Disordered" evidence="10">
    <location>
        <begin position="3194"/>
        <end position="3213"/>
    </location>
</feature>
<evidence type="ECO:0000256" key="3">
    <source>
        <dbReference type="ARBA" id="ARBA00022522"/>
    </source>
</evidence>
<evidence type="ECO:0000256" key="2">
    <source>
        <dbReference type="ARBA" id="ARBA00021911"/>
    </source>
</evidence>
<accession>A0AAD3CCX5</accession>
<feature type="region of interest" description="Disordered" evidence="10">
    <location>
        <begin position="2627"/>
        <end position="2772"/>
    </location>
</feature>
<evidence type="ECO:0000313" key="14">
    <source>
        <dbReference type="Proteomes" id="UP001054902"/>
    </source>
</evidence>
<keyword evidence="5" id="KW-0677">Repeat</keyword>
<feature type="compositionally biased region" description="Low complexity" evidence="10">
    <location>
        <begin position="2659"/>
        <end position="2766"/>
    </location>
</feature>
<dbReference type="PANTHER" id="PTHR44826">
    <property type="entry name" value="SPORE COAT PROTEIN SP85"/>
    <property type="match status" value="1"/>
</dbReference>
<feature type="region of interest" description="Disordered" evidence="10">
    <location>
        <begin position="47"/>
        <end position="77"/>
    </location>
</feature>
<feature type="region of interest" description="Disordered" evidence="10">
    <location>
        <begin position="2998"/>
        <end position="3017"/>
    </location>
</feature>
<dbReference type="SMART" id="SM00034">
    <property type="entry name" value="CLECT"/>
    <property type="match status" value="1"/>
</dbReference>
<dbReference type="InterPro" id="IPR016186">
    <property type="entry name" value="C-type_lectin-like/link_sf"/>
</dbReference>
<keyword evidence="14" id="KW-1185">Reference proteome</keyword>
<evidence type="ECO:0000256" key="10">
    <source>
        <dbReference type="SAM" id="MobiDB-lite"/>
    </source>
</evidence>
<dbReference type="InterPro" id="IPR008979">
    <property type="entry name" value="Galactose-bd-like_sf"/>
</dbReference>
<feature type="compositionally biased region" description="Polar residues" evidence="10">
    <location>
        <begin position="3121"/>
        <end position="3131"/>
    </location>
</feature>
<evidence type="ECO:0000256" key="5">
    <source>
        <dbReference type="ARBA" id="ARBA00022737"/>
    </source>
</evidence>
<dbReference type="InterPro" id="IPR051860">
    <property type="entry name" value="Plasmodium_CSP_Invasion"/>
</dbReference>
<keyword evidence="7" id="KW-1015">Disulfide bond</keyword>
<feature type="region of interest" description="Disordered" evidence="10">
    <location>
        <begin position="1850"/>
        <end position="1911"/>
    </location>
</feature>
<feature type="signal peptide" evidence="11">
    <location>
        <begin position="1"/>
        <end position="27"/>
    </location>
</feature>
<feature type="region of interest" description="Disordered" evidence="10">
    <location>
        <begin position="3279"/>
        <end position="3302"/>
    </location>
</feature>
<evidence type="ECO:0000256" key="7">
    <source>
        <dbReference type="ARBA" id="ARBA00023157"/>
    </source>
</evidence>
<dbReference type="InterPro" id="IPR016187">
    <property type="entry name" value="CTDL_fold"/>
</dbReference>
<dbReference type="SUPFAM" id="SSF49785">
    <property type="entry name" value="Galactose-binding domain-like"/>
    <property type="match status" value="1"/>
</dbReference>
<comment type="function">
    <text evidence="8">In the vertebrate host, binds to highly sulfated heparan sulfate proteoglycans (HSPGs) on the surface of host hepatocytes and is required for sporozoite invasion of the host hepatocytes.</text>
</comment>
<comment type="caution">
    <text evidence="13">The sequence shown here is derived from an EMBL/GenBank/DDBJ whole genome shotgun (WGS) entry which is preliminary data.</text>
</comment>
<evidence type="ECO:0000256" key="11">
    <source>
        <dbReference type="SAM" id="SignalP"/>
    </source>
</evidence>
<feature type="compositionally biased region" description="Low complexity" evidence="10">
    <location>
        <begin position="2627"/>
        <end position="2649"/>
    </location>
</feature>
<dbReference type="Proteomes" id="UP001054902">
    <property type="component" value="Unassembled WGS sequence"/>
</dbReference>
<evidence type="ECO:0000313" key="13">
    <source>
        <dbReference type="EMBL" id="GFH43737.1"/>
    </source>
</evidence>
<feature type="compositionally biased region" description="Basic and acidic residues" evidence="10">
    <location>
        <begin position="2998"/>
        <end position="3009"/>
    </location>
</feature>
<feature type="compositionally biased region" description="Low complexity" evidence="10">
    <location>
        <begin position="1855"/>
        <end position="1911"/>
    </location>
</feature>
<dbReference type="PROSITE" id="PS50041">
    <property type="entry name" value="C_TYPE_LECTIN_2"/>
    <property type="match status" value="1"/>
</dbReference>
<name>A0AAD3CCX5_9STRA</name>
<feature type="compositionally biased region" description="Polar residues" evidence="10">
    <location>
        <begin position="3284"/>
        <end position="3299"/>
    </location>
</feature>
<feature type="domain" description="C-type lectin" evidence="12">
    <location>
        <begin position="2171"/>
        <end position="2283"/>
    </location>
</feature>
<dbReference type="InterPro" id="IPR006585">
    <property type="entry name" value="FTP1"/>
</dbReference>
<feature type="compositionally biased region" description="Polar residues" evidence="10">
    <location>
        <begin position="3197"/>
        <end position="3213"/>
    </location>
</feature>
<protein>
    <recommendedName>
        <fullName evidence="2">Circumsporozoite protein</fullName>
    </recommendedName>
</protein>
<keyword evidence="3" id="KW-0748">Sporozoite</keyword>
<evidence type="ECO:0000256" key="4">
    <source>
        <dbReference type="ARBA" id="ARBA00022723"/>
    </source>
</evidence>
<reference evidence="13 14" key="1">
    <citation type="journal article" date="2021" name="Sci. Rep.">
        <title>The genome of the diatom Chaetoceros tenuissimus carries an ancient integrated fragment of an extant virus.</title>
        <authorList>
            <person name="Hongo Y."/>
            <person name="Kimura K."/>
            <person name="Takaki Y."/>
            <person name="Yoshida Y."/>
            <person name="Baba S."/>
            <person name="Kobayashi G."/>
            <person name="Nagasaki K."/>
            <person name="Hano T."/>
            <person name="Tomaru Y."/>
        </authorList>
    </citation>
    <scope>NUCLEOTIDE SEQUENCE [LARGE SCALE GENOMIC DNA]</scope>
    <source>
        <strain evidence="13 14">NIES-3715</strain>
    </source>
</reference>
<keyword evidence="4" id="KW-0479">Metal-binding</keyword>
<evidence type="ECO:0000256" key="6">
    <source>
        <dbReference type="ARBA" id="ARBA00022837"/>
    </source>
</evidence>
<feature type="region of interest" description="Disordered" evidence="10">
    <location>
        <begin position="3028"/>
        <end position="3131"/>
    </location>
</feature>
<dbReference type="EMBL" id="BLLK01000016">
    <property type="protein sequence ID" value="GFH43737.1"/>
    <property type="molecule type" value="Genomic_DNA"/>
</dbReference>
<evidence type="ECO:0000256" key="8">
    <source>
        <dbReference type="ARBA" id="ARBA00033726"/>
    </source>
</evidence>
<keyword evidence="11" id="KW-0732">Signal</keyword>
<feature type="chain" id="PRO_5042284540" description="Circumsporozoite protein" evidence="11">
    <location>
        <begin position="28"/>
        <end position="3865"/>
    </location>
</feature>
<keyword evidence="6" id="KW-0106">Calcium</keyword>
<evidence type="ECO:0000259" key="12">
    <source>
        <dbReference type="PROSITE" id="PS50041"/>
    </source>
</evidence>
<proteinExistence type="inferred from homology"/>
<dbReference type="InterPro" id="IPR001304">
    <property type="entry name" value="C-type_lectin-like"/>
</dbReference>
<dbReference type="PANTHER" id="PTHR44826:SF3">
    <property type="entry name" value="SPORE COAT PROTEIN SP85"/>
    <property type="match status" value="1"/>
</dbReference>
<dbReference type="Gene3D" id="3.10.100.10">
    <property type="entry name" value="Mannose-Binding Protein A, subunit A"/>
    <property type="match status" value="1"/>
</dbReference>
<dbReference type="GO" id="GO:0046872">
    <property type="term" value="F:metal ion binding"/>
    <property type="evidence" value="ECO:0007669"/>
    <property type="project" value="UniProtKB-KW"/>
</dbReference>
<dbReference type="SUPFAM" id="SSF56436">
    <property type="entry name" value="C-type lectin-like"/>
    <property type="match status" value="1"/>
</dbReference>
<evidence type="ECO:0000256" key="9">
    <source>
        <dbReference type="ARBA" id="ARBA00045806"/>
    </source>
</evidence>
<evidence type="ECO:0000256" key="1">
    <source>
        <dbReference type="ARBA" id="ARBA00006241"/>
    </source>
</evidence>
<gene>
    <name evidence="13" type="ORF">CTEN210_00210</name>
</gene>
<comment type="similarity">
    <text evidence="1">Belongs to the plasmodium circumsporozoite protein family.</text>
</comment>
<dbReference type="SMART" id="SM00607">
    <property type="entry name" value="FTP"/>
    <property type="match status" value="1"/>
</dbReference>
<feature type="region of interest" description="Disordered" evidence="10">
    <location>
        <begin position="2829"/>
        <end position="2916"/>
    </location>
</feature>
<feature type="region of interest" description="Disordered" evidence="10">
    <location>
        <begin position="307"/>
        <end position="333"/>
    </location>
</feature>
<sequence>MKSSHSLLTSTTAFAVLLFALFIEFHAPSFPRCFAISLENEERNNALGKTQPKKISLLQNAEDSGGRSSKTDDEADTSYMPMLTKVKQLLHDSTSAEDASNSFLIESTGDNDVIISGNDEGNHVNLLAQNEDIDDGVSKELFGALDSILPSLDELDADDLSTEVQQMHDYLASLKYLQDYFSSQDFSDLIDKSPIAKKDVQIVLNELASGHDIIESIQELLSEFLDEDESNISSNHISTSRKLKIDADAMISNVTEGANNSSGRRILFASEQNFGNYFSRSMNSHRMGHGYSAYFDRIINENQGHQGSHTTLLQDKHEDKRDHRKLVSTANDGSGDQCVSIDTDTHKRNQCSRLAQCGQNYNLYDLFIFMFGDDIDFDTGTIDDKIIAFDERSFREKLANIKQLSDDLVNEGNFLYDDEKCDELLQQFHRFDEDIGAIGKWQGGSVTAVCRGWGTTKFLSFDAIYQIADKALFNLRELVDECIEDELDEFNENLENYTVPANPCDGYIPESAFKNSGKRDEIIEDLKEKLECLHASYDLSHTMEKFNVQGVLKDYFQVFTSCANTLADPFVDTFNGVRLMLETCSDSLSFDVTEISEAIQECVSDPFSVGDRRRLQEQFSADVIIPTILNDSLKDLNENITAILRDLDLSDDMILNITENSVHRSLESWEEWFKRKFDEFLTTSTIWNKISSNVGDAIDDALNPDRLWQEISSNVQNDFNSRFNTNAIWNKISSRVQNAVDENFNTAAIWNEISSNVQDAFDENFNTAAIWNEISSNVQDAFDENFNAAAIWNQISSNVDTEITNLVRPFVDNCFSDIIENILDGLDNSLTNMEHCLATNNLGIQGAVSELGRFQGRALNTFSECANGFTEVTEDLLAIPEKIGNAARKCLFTGMYPRSPIFAAKANAFGSFNYDTPVSLIEYKKRMKPRKKDKKYGKLYIDEIPEYELFDTVAESFMFDVYEEFIGCAADIGVYADLDDKNLFTNSASTNPFSKSSPQLSIPYRMTNSASKLEDLRDEHGRIKEDTTLDKIFDYVDIPTSDNQKLVVEENNRPHFHENLSSYLERSFSILDHLGRKGRIPNNMRGDLRTFALDVKSTFYDRKVTRAALDDSLALIFGNRTTVGQVCSYANGLRKVNVDVSSMPGYCCMDAPYQADYWGELYSCVEETGENRGKAKGPESCNNLGPYTAGFNQAACDVFSGTWCPTSRDCNELKDCVEDMIGSAKDNENKQAFFEYLNDAPKIKDTESVQECGNVREYFQYDKNYPDDSRICLEVRELQCFNDFSNLDGFATGGGAGVVAADKLAVSSKLRKKKKKSFKKSKARSWRKANHKVSKNVRSSKFNRNLLKAGSRLCLMIPALPDPTYRAVCMIVLKLLVLALEILVFILKKTNATSKKLYREKVKKQNKEYDVDVADSNYENLLTTNSNILTVFKAVQQVKAMLGEVAETVEDNFNVESRRQLEDICGVESPPTCCLEEDDEGEDTCDCSDPRFHDDCSVNFSYIAYQKDAGCDQFDSDGDEVIDNCEDRYAPNLLVGNAEKFKCDKSDLTKLCHSDFIFTNVDHAKDFLRDNFKVVDDCASSPSLGIDVVKESGECASTIFQITPWQEYGECENVDSNGDSIAFEKILYGDSKTVTMQLDEEDPILECGFHDADEVNVVKGTTLYAYAGSKLFAYSGKKNINSLQDARLYYNITENCNEDVKVDIEVTSNELHHDTTMSTLTAKNMAGVEKQPVWRFRASSCANGDPRDDQCDYDMTELGESLRFYEITITATDFAGRKDQCHCQVIVVPECDDTNDQCEYLVNRWERSYPIKYMSKTDASAIAATSTLRYEIVSTSLIWKNTLLPPQKQGPPLIVPSQIPSSEPSSFPSSQPSVFPSTLPSSMPSLIPSLEPSVLPSTEPSSVPSSQPSLLPSKQMALPGNNIATDLTLSKVDLTFSDCLSVDEIVPIDVGLQGGAVASKELSDGIIQVPSEMSNVNRYIAYVENDGFCKMVLFEIERDSATNVCSYQKLLGKYTNGNCGGISYCTFLTGHCSNIIGNDVDHGYGIDSLSFDYQTTSTSNQSSLCYVDTATVRTCGFNDLVLPLDGQIGTTCSSRYDCASIYCVSNVCTDGQIGSTCSSGYDCASSYCVDDVCTDGQIGSTCSSGYDCASSYCVDDVCTDGNPSNPSGYVCFQTEALTFDNSVQAAATTIAGAKLVSIRCSEQNEKVISLLPTGAKAWIGGDDKGFEDIWMLQDGKIITYSNWLPGEPSNGNDGNGNEDCLQIQSSGGWSDSACGMSFPAVYESSSPIAWLACKSYSECQPNVALGSNGGIATQSSTYRFGGAAYRAIDGNVIFNSRPTYTNWDTAEGLVDPWWKVQLKSTYYISMIVVYNGNLFQPEQLNNFRMSVMKDEVEVFSYTDDIVTPAKLVTTILVQPNVIGDAVKIQLFGDDRVLRLSQVEVFGSLHGELTVVDSPSLNFDFPPVVHEEGNSRGDFVHAFCVAGASSAYAYSDNPSLKYTSVPAFSSGEDAWDDITYTIQNVENSVCSSGIYLRPSSVLPASSSGTEITVTATPENGGEFLLCAMLIKAADGSTLDGNWDVQLSTLGFVVEEEELLFGDYRNSYYFQLLCKTITTPSMFPSSGPSSFPSSIPSFLPSDRPSSSAVPSLSPSDQPSSIPSYIPSDVPSDQPSSLPSSMPSDIPSDVPSDQPSSVPSSMPSIIPSSKPSSVPSDVPSSLPNLLPSLEPSNPSSGPSLVPSSEPSLLPSSQPSDAPSLAPSTSSKPSKVPSIRPTGCVDDDNWIDQYGLNCTQIERLVNDIYPEFCNRISGKYTFNDKTVDQACCICGGSIFQSRSPSSLPSLETSSDPSSSPSFKPSSMPSSSPSSLPSLTPSLLPSSQPSQLPSLLPSDIPSLSRMPSNVPSLSPSSMPSTTPSTSLLPTLAKPSTFELVFRFTDVKLSDLDESQRTALKEDIENGLRKGFSPLALEQLVVTLVDETTTARRKTRRLEEGVEATTTFEAKLKSSDAESEEKLAQISTSVSAETGYEATAAVVASQSPSDIPSDVPSDIPSDQPSSIPSSMPSDIPSDQPSSMPSSEPSSSPSDEPTLIPSSQPSKLPSSEPSSQPSSQPILLPSTAPSFLPSAKPSSDPTSSPTLHDPCKFNNCNGGECITLTNFRPYKAKCICEDTFENTPSGDGCRCPEGTIFKPNINRCEVIPSPAPSSQTEEIESSSPPTQTVTEICADDESATFYMINNENKFENCNCSQHVYSATNNWFLEMNSQQSIPATPLAKSSASIESKVFDEPQSVEPQESTAKTVSTPNEAQEIKLGNDANLLLTIATGSKQEKKNELSKEIEGLALDSKMEEDTESNSSDSTVDLTGAPKDANMTTIDFDNGFIFDHLAKKEEIEVPHKTFLWKGRKVEVGQITETFVRVNDQPCRLTGVVTKVGPLPSVEEWQMGTSDVCCAPRCLDNLNEHKEEYREKVFKELGTLNGQTFESYSYVNIKFETKDPVPSPMKQQRIYKLTYVANENKKYCVWQVSKIQDVTELYFGNAAGNLPLPQEFEAFRQHWSDKCGYYCPCGHTNMGASSFTLEKGTDLAGQMTDVDGRVALLTISTGEDEEILLCKEISVADSAGNTEDLAVELEFAPKEIIDRIIEARNSEESNVNVPTTDTSSLHAIGSSIEDSNTIGDMNVIEVKDGWIEDDWAKLAKELNPNNNILFTGQRAEVGQGTDTNVIMCNGKPFRFTGVVIEVGPLPSMEEWQKERGYQNEIDEHIEGYRKYVLNELGTLHGQTVVSLAYLNVNLGEHGEIRRDPLYLLPFKENRIYKVTHTASEDHMNAWVMSKIEDVNDLYLGDGSGNLPLPQVFKEFRENWYKPCGCGCNRRLDN</sequence>
<comment type="function">
    <text evidence="9">Essential sporozoite protein. In the mosquito vector, required for sporozoite development in the oocyst, migration through the vector hemolymph and entry into the vector salivary glands. In the vertebrate host, required for sporozoite migration through the host dermis and infection of host hepatocytes. Binds to highly sulfated heparan sulfate proteoglycans (HSPGs) on the surface of host hepatocytes.</text>
</comment>
<feature type="compositionally biased region" description="Low complexity" evidence="10">
    <location>
        <begin position="3031"/>
        <end position="3111"/>
    </location>
</feature>